<organism evidence="2 3">
    <name type="scientific">Limnovirga soli</name>
    <dbReference type="NCBI Taxonomy" id="2656915"/>
    <lineage>
        <taxon>Bacteria</taxon>
        <taxon>Pseudomonadati</taxon>
        <taxon>Bacteroidota</taxon>
        <taxon>Chitinophagia</taxon>
        <taxon>Chitinophagales</taxon>
        <taxon>Chitinophagaceae</taxon>
        <taxon>Limnovirga</taxon>
    </lineage>
</organism>
<feature type="transmembrane region" description="Helical" evidence="1">
    <location>
        <begin position="12"/>
        <end position="30"/>
    </location>
</feature>
<comment type="caution">
    <text evidence="2">The sequence shown here is derived from an EMBL/GenBank/DDBJ whole genome shotgun (WGS) entry which is preliminary data.</text>
</comment>
<keyword evidence="3" id="KW-1185">Reference proteome</keyword>
<evidence type="ECO:0008006" key="4">
    <source>
        <dbReference type="Google" id="ProtNLM"/>
    </source>
</evidence>
<evidence type="ECO:0000313" key="3">
    <source>
        <dbReference type="Proteomes" id="UP000598971"/>
    </source>
</evidence>
<dbReference type="EMBL" id="WHPF01000004">
    <property type="protein sequence ID" value="NNV55040.1"/>
    <property type="molecule type" value="Genomic_DNA"/>
</dbReference>
<sequence>MIYALSQKYQKSVALLLITVFYAEFVLAGYNQIRQNNQARYQANSNSYIKSGKNEFLNNMASSSDNGGIEEFAFSKNDESFELMTSGEVPYNIVEDSTEISGPSQPEMSSFKSVGSDNMVDLFTGDFSYNVPLMDVGGYPVNIFYKSGISMDQEASWVGLGWNINPGTITRNMRGLPDDFDGSNDQIKKTQSIKENKTIGATLGADFELFGLPSASYTIGASYNTYKGWGLETGINASLMSGDPSKGGLTGGMSLSLNNSTQDGLTVTPSISLTLSKKMGDDMDGAIGSSTLSNSLSYNTRSGLKALQVSTGFNVKTFQRGEVGNISGDLFSSSISFASPSYTPTISIPYTSRQITFTGKLGNEKWGAFNNASVSAYFSRNAIAALDTTISMPAYGYLNYQSASGNLSALLDFNREKDIPYHEKPVVPNIGVPSYTYDLFSIAGEGTGGMFRAYRGDIGYVYDHLMSSKSESESFSGDVGIGALVHVGVDLNQNYAVTQTGPWINNNALKNSIGFKKSDSVFEAAYFRNPGEKSVNSKAFYDAVGGDDVVTADLYQASISSPDIIATNNLKRYRNAVQVGTSVLSSAVYKKKRDKRSEIITYLTAQEASTVGLSKYIENYTVNRWGLRNCNKNFSGSVDTMKINDTVSIEKRVNSFRKANHISEINVLNPDGRRYVYGIPVYNLLEKDVTASVNAVNGNMQEGIVKFNAEADNPIKHPDSTSIGRDNYYSKEEIPGYAHSFLLTAILSSDYSDITGDGISDDDLGDAIKFNYSKVSGIANPYQWRAPYITDSATYNEGLRTDLRDDRASYIYGKKELWYINSIESKNMIATFTLDTTADRLPADENGYKNGVRAARKLTAIKLYSKADFLQNGVNAKPIKTVHFEYSYALCPGVNRPVNATTGKLTLTGVWFSYNGNTKKQNYYRFYYNTLNPNYTTKSNDKWGTYKDPMQNPGSVSTNYISNAEYPYAIQVDSLAAKNAAAWTLDSIVLPSKASIKVNYESDDYAFVQNKRAMQMFKVMGFKQDTSDILTQNLYDVLTTNGNLIVYAKVTDNVSNAQEVFNKYLQGINKLFFKLHIAYGAGYEFVPCYADIDLSGGANQAYGIVSGDSKQIYFKIKGININANGDGNYSPLAKAATGFLRLNLPSLAYPGSDVGDKVDLKEAVSMVVGLITNVTDAFSQFDVGAMWKGLGNHFDSSRSFVRLNNPVYKKLGGGLRVKKIMIYDNWKAMTTVNSVPGQRESIYGQEYTYTTSKEINGVQTKISSGVACYEPSIGGEENPWKQPLEYVEKVGPLAPTALGYTETPLGEGFFPSAFVGYSQVNVRSIHADTVKSSNGYEVTKFFTTYDFPTITDFTTLIDNKKRYKPAIANFLHINAKHFIAVSQGFKIELNDMNGKMRSHASYPKTDSLNAIAFSENFYRVDDQSAEFKHLSNRAYVIDPSGVVDTTGTIGKDIELMADLREQRSVTEGANIQLNVDVIPLIFPLGVTPFPIPSLWFMPQREEDLYRSVAMTKVIQRYGVLDSVIQVDKGSRVSSKNLLFDSETGDVLLTKTQNEFNDPVYNFTYPAHWAYSGMGPAYKNIQAIFNSDSSNMVTISNGVLSSTSKYPGMVNYFESGDEILATGYEKTGEIAPGTDCWGNETACSQNIWATSMTSKLIWAIDAKKSDPSSTAGVFFIDRNGAPYSATNLRLKIIRSGRRNMSMNPVGSLTFLSNPLKTVSGKLMLVLDSNSNVVASSALGIKDYWKAAESRKPTPIDYTCTCAPLKALFDYLIASQRLFIQQSNGVTVDSIVRAASLAGYPVNINDCGLLSSNKTGLFYALTTGISGTIYRAQIGNVTIAITSNVSKQISFYSLQSKACGNDGKVYYQDNSRILYNYQAYNHDSISLPVYYTNCNGTGGSNVINVLPYSLSTCFYALRGQISPPSYVDTMLCNPVTTQSCDTNAIFLSVEACSNCPANNCYNAILDTIINPYVYGILGNWRSDKDYVYYGDRQQTDFTNATDIRKNGAIKSFIPYWSFGASSLQASVDSTRWVWNAQTTLFNRKGFELENKDPLGRYNSGQYGYNETMPVSVTQNSKFREQFFDGFEDYGYDNKSCTEACVVPRSINFTKGNGVLSTLYSHSGKYSLKINAGDSVTLNTKVIAASKDTVSAKLTYDMQSKYLRDTIVTLNGTGLTAAQTGQGKIWYGNLITKYTGFYTIRETSVCQTSGNNNGKYIYTFSVGSNTVISDSVNNGVQRTDSLVHIFLVAGTTYQMIINAKYSIQNVTYDFPKPSPIIWRQLSGCQTVSALSDANILNNSTNPSVVINIDTCTVLKDFKTDSAALLPSYSLTKGGKYWFSAWVKEEQDCLCQKYTNNQVRFVYTDSANQQTTDTAKPTGIIIEGWQRYDFVFSVPVNAASMTLKLKSTGSTNIYFDDIRLHPYNANMQTFVYNPVNLRLMAQLDENNYASFYEYDDDGTLIRVKKETERGIQTIKETRSYLVR</sequence>
<dbReference type="Gene3D" id="2.60.120.260">
    <property type="entry name" value="Galactose-binding domain-like"/>
    <property type="match status" value="1"/>
</dbReference>
<name>A0A8J8JTC9_9BACT</name>
<keyword evidence="1" id="KW-1133">Transmembrane helix</keyword>
<evidence type="ECO:0000256" key="1">
    <source>
        <dbReference type="SAM" id="Phobius"/>
    </source>
</evidence>
<evidence type="ECO:0000313" key="2">
    <source>
        <dbReference type="EMBL" id="NNV55040.1"/>
    </source>
</evidence>
<accession>A0A8J8JTC9</accession>
<dbReference type="Proteomes" id="UP000598971">
    <property type="component" value="Unassembled WGS sequence"/>
</dbReference>
<dbReference type="RefSeq" id="WP_171606971.1">
    <property type="nucleotide sequence ID" value="NZ_WHPF01000004.1"/>
</dbReference>
<keyword evidence="1" id="KW-0812">Transmembrane</keyword>
<reference evidence="2" key="1">
    <citation type="submission" date="2019-10" db="EMBL/GenBank/DDBJ databases">
        <title>Draft genome sequence of Panacibacter sp. KCS-6.</title>
        <authorList>
            <person name="Yim K.J."/>
        </authorList>
    </citation>
    <scope>NUCLEOTIDE SEQUENCE</scope>
    <source>
        <strain evidence="2">KCS-6</strain>
    </source>
</reference>
<keyword evidence="1" id="KW-0472">Membrane</keyword>
<proteinExistence type="predicted"/>
<gene>
    <name evidence="2" type="ORF">GD597_06190</name>
</gene>
<protein>
    <recommendedName>
        <fullName evidence="4">PA14 domain-containing protein</fullName>
    </recommendedName>
</protein>